<keyword evidence="5 8" id="KW-0560">Oxidoreductase</keyword>
<dbReference type="PRINTS" id="PR00073">
    <property type="entry name" value="COPRGNOXDASE"/>
</dbReference>
<dbReference type="InterPro" id="IPR018375">
    <property type="entry name" value="Coprogen_oxidase_CS"/>
</dbReference>
<evidence type="ECO:0000256" key="6">
    <source>
        <dbReference type="ARBA" id="ARBA00023133"/>
    </source>
</evidence>
<comment type="pathway">
    <text evidence="1">Porphyrin-containing compound metabolism; protoporphyrin-IX biosynthesis; protoporphyrinogen-IX from coproporphyrinogen-III (O2 route): step 1/1.</text>
</comment>
<keyword evidence="7" id="KW-0627">Porphyrin biosynthesis</keyword>
<accession>A0ABT7YE41</accession>
<dbReference type="EC" id="1.3.3.3" evidence="4"/>
<protein>
    <recommendedName>
        <fullName evidence="4">coproporphyrinogen oxidase</fullName>
        <ecNumber evidence="4">1.3.3.3</ecNumber>
    </recommendedName>
</protein>
<name>A0ABT7YE41_9BACT</name>
<dbReference type="PANTHER" id="PTHR10755:SF0">
    <property type="entry name" value="OXYGEN-DEPENDENT COPROPORPHYRINOGEN-III OXIDASE, MITOCHONDRIAL"/>
    <property type="match status" value="1"/>
</dbReference>
<dbReference type="Pfam" id="PF01218">
    <property type="entry name" value="Coprogen_oxidas"/>
    <property type="match status" value="1"/>
</dbReference>
<evidence type="ECO:0000256" key="5">
    <source>
        <dbReference type="ARBA" id="ARBA00023002"/>
    </source>
</evidence>
<evidence type="ECO:0000313" key="9">
    <source>
        <dbReference type="Proteomes" id="UP001171916"/>
    </source>
</evidence>
<evidence type="ECO:0000256" key="2">
    <source>
        <dbReference type="ARBA" id="ARBA00010644"/>
    </source>
</evidence>
<evidence type="ECO:0000256" key="1">
    <source>
        <dbReference type="ARBA" id="ARBA00005168"/>
    </source>
</evidence>
<evidence type="ECO:0000313" key="8">
    <source>
        <dbReference type="EMBL" id="MDN3204789.1"/>
    </source>
</evidence>
<evidence type="ECO:0000256" key="3">
    <source>
        <dbReference type="ARBA" id="ARBA00011738"/>
    </source>
</evidence>
<comment type="subunit">
    <text evidence="3">Homodimer.</text>
</comment>
<dbReference type="GO" id="GO:0004109">
    <property type="term" value="F:coproporphyrinogen oxidase activity"/>
    <property type="evidence" value="ECO:0007669"/>
    <property type="project" value="UniProtKB-EC"/>
</dbReference>
<evidence type="ECO:0000256" key="7">
    <source>
        <dbReference type="ARBA" id="ARBA00023244"/>
    </source>
</evidence>
<gene>
    <name evidence="8" type="primary">hemF</name>
    <name evidence="8" type="ORF">QVH07_11545</name>
</gene>
<dbReference type="SUPFAM" id="SSF102886">
    <property type="entry name" value="Coproporphyrinogen III oxidase"/>
    <property type="match status" value="1"/>
</dbReference>
<dbReference type="PROSITE" id="PS01021">
    <property type="entry name" value="COPROGEN_OXIDASE"/>
    <property type="match status" value="1"/>
</dbReference>
<keyword evidence="6" id="KW-0350">Heme biosynthesis</keyword>
<keyword evidence="9" id="KW-1185">Reference proteome</keyword>
<dbReference type="PIRSF" id="PIRSF000166">
    <property type="entry name" value="Coproporphyri_ox"/>
    <property type="match status" value="1"/>
</dbReference>
<dbReference type="InterPro" id="IPR036406">
    <property type="entry name" value="Coprogen_oxidase_aer_sf"/>
</dbReference>
<dbReference type="Proteomes" id="UP001171916">
    <property type="component" value="Unassembled WGS sequence"/>
</dbReference>
<dbReference type="NCBIfam" id="NF003727">
    <property type="entry name" value="PRK05330.1"/>
    <property type="match status" value="1"/>
</dbReference>
<dbReference type="EMBL" id="JAUEPH010000004">
    <property type="protein sequence ID" value="MDN3204789.1"/>
    <property type="molecule type" value="Genomic_DNA"/>
</dbReference>
<dbReference type="InterPro" id="IPR001260">
    <property type="entry name" value="Coprogen_oxidase_aer"/>
</dbReference>
<dbReference type="PANTHER" id="PTHR10755">
    <property type="entry name" value="COPROPORPHYRINOGEN III OXIDASE, MITOCHONDRIAL"/>
    <property type="match status" value="1"/>
</dbReference>
<dbReference type="RefSeq" id="WP_290000519.1">
    <property type="nucleotide sequence ID" value="NZ_JAUEPH010000004.1"/>
</dbReference>
<sequence length="309" mass="36065">MRKTKEEIAEIYKQMQDHICAELTKHDGQGEFREDAWDRAEGGGGRTRIFEGGKIIEKGGVAFSAVGGKTPEKILKKLELSEADFFATGVSIVLHPFNPFVPIIHMNIRYFEMDNGIHWFGGGIDLTPHYVFPEEAKHFHTEVKKVCDSFDPDCYEKYKKWADDYFFLRHRQETRGVGGIFYDRLSAKSDLEFENILEFSLNIGRLFPDIYGYFMKKNHGRNFGEKEKEWQNLRRGRYVEFNLVWDAGTKFGLDTNGRTESILMSMPPVANWQYMHEPKPNSEEKKTLNLLKKDIDWINFSNDRATEKY</sequence>
<comment type="caution">
    <text evidence="8">The sequence shown here is derived from an EMBL/GenBank/DDBJ whole genome shotgun (WGS) entry which is preliminary data.</text>
</comment>
<proteinExistence type="inferred from homology"/>
<organism evidence="8 9">
    <name type="scientific">Algoriphagus sediminis</name>
    <dbReference type="NCBI Taxonomy" id="3057113"/>
    <lineage>
        <taxon>Bacteria</taxon>
        <taxon>Pseudomonadati</taxon>
        <taxon>Bacteroidota</taxon>
        <taxon>Cytophagia</taxon>
        <taxon>Cytophagales</taxon>
        <taxon>Cyclobacteriaceae</taxon>
        <taxon>Algoriphagus</taxon>
    </lineage>
</organism>
<dbReference type="Gene3D" id="3.40.1500.10">
    <property type="entry name" value="Coproporphyrinogen III oxidase, aerobic"/>
    <property type="match status" value="1"/>
</dbReference>
<comment type="similarity">
    <text evidence="2">Belongs to the aerobic coproporphyrinogen-III oxidase family.</text>
</comment>
<evidence type="ECO:0000256" key="4">
    <source>
        <dbReference type="ARBA" id="ARBA00012869"/>
    </source>
</evidence>
<reference evidence="8" key="1">
    <citation type="submission" date="2023-06" db="EMBL/GenBank/DDBJ databases">
        <title>Robiginitalea aurantiacus sp. nov. and Algoriphagus sediminis sp. nov., isolated from coastal sediment.</title>
        <authorList>
            <person name="Zhou Z.Y."/>
            <person name="An J."/>
            <person name="Jia Y.W."/>
            <person name="Du Z.J."/>
        </authorList>
    </citation>
    <scope>NUCLEOTIDE SEQUENCE</scope>
    <source>
        <strain evidence="8">C2-7</strain>
    </source>
</reference>